<dbReference type="InterPro" id="IPR012818">
    <property type="entry name" value="CbiE"/>
</dbReference>
<evidence type="ECO:0000256" key="2">
    <source>
        <dbReference type="ARBA" id="ARBA00022573"/>
    </source>
</evidence>
<dbReference type="GO" id="GO:0008276">
    <property type="term" value="F:protein methyltransferase activity"/>
    <property type="evidence" value="ECO:0007669"/>
    <property type="project" value="InterPro"/>
</dbReference>
<proteinExistence type="predicted"/>
<evidence type="ECO:0000259" key="6">
    <source>
        <dbReference type="Pfam" id="PF00590"/>
    </source>
</evidence>
<dbReference type="EMBL" id="CP061379">
    <property type="protein sequence ID" value="QPF89412.1"/>
    <property type="molecule type" value="Genomic_DNA"/>
</dbReference>
<dbReference type="SUPFAM" id="SSF53790">
    <property type="entry name" value="Tetrapyrrole methylase"/>
    <property type="match status" value="1"/>
</dbReference>
<protein>
    <submittedName>
        <fullName evidence="7">Precorrin-6y C5,15-methyltransferase (Decarboxylating) subunit CbiE</fullName>
    </submittedName>
</protein>
<dbReference type="NCBIfam" id="TIGR02467">
    <property type="entry name" value="CbiE"/>
    <property type="match status" value="1"/>
</dbReference>
<evidence type="ECO:0000256" key="3">
    <source>
        <dbReference type="ARBA" id="ARBA00022603"/>
    </source>
</evidence>
<organism evidence="7 8">
    <name type="scientific">Bradyrhizobium commune</name>
    <dbReference type="NCBI Taxonomy" id="83627"/>
    <lineage>
        <taxon>Bacteria</taxon>
        <taxon>Pseudomonadati</taxon>
        <taxon>Pseudomonadota</taxon>
        <taxon>Alphaproteobacteria</taxon>
        <taxon>Hyphomicrobiales</taxon>
        <taxon>Nitrobacteraceae</taxon>
        <taxon>Bradyrhizobium</taxon>
    </lineage>
</organism>
<dbReference type="Pfam" id="PF00590">
    <property type="entry name" value="TP_methylase"/>
    <property type="match status" value="1"/>
</dbReference>
<dbReference type="InterPro" id="IPR035996">
    <property type="entry name" value="4pyrrol_Methylase_sf"/>
</dbReference>
<name>A0A7S9D1F3_9BRAD</name>
<dbReference type="KEGG" id="bcou:IC761_23215"/>
<evidence type="ECO:0000313" key="8">
    <source>
        <dbReference type="Proteomes" id="UP000594621"/>
    </source>
</evidence>
<dbReference type="GO" id="GO:0032259">
    <property type="term" value="P:methylation"/>
    <property type="evidence" value="ECO:0007669"/>
    <property type="project" value="UniProtKB-KW"/>
</dbReference>
<evidence type="ECO:0000256" key="1">
    <source>
        <dbReference type="ARBA" id="ARBA00004953"/>
    </source>
</evidence>
<dbReference type="PANTHER" id="PTHR43182">
    <property type="entry name" value="COBALT-PRECORRIN-6B C(15)-METHYLTRANSFERASE (DECARBOXYLATING)"/>
    <property type="match status" value="1"/>
</dbReference>
<accession>A0A7S9D1F3</accession>
<evidence type="ECO:0000313" key="7">
    <source>
        <dbReference type="EMBL" id="QPF89412.1"/>
    </source>
</evidence>
<feature type="domain" description="Tetrapyrrole methylase" evidence="6">
    <location>
        <begin position="6"/>
        <end position="183"/>
    </location>
</feature>
<dbReference type="CDD" id="cd11644">
    <property type="entry name" value="Precorrin-6Y-MT"/>
    <property type="match status" value="1"/>
</dbReference>
<dbReference type="UniPathway" id="UPA00148"/>
<dbReference type="InterPro" id="IPR006365">
    <property type="entry name" value="Cbl_synth_CobL"/>
</dbReference>
<keyword evidence="2" id="KW-0169">Cobalamin biosynthesis</keyword>
<dbReference type="RefSeq" id="WP_195798950.1">
    <property type="nucleotide sequence ID" value="NZ_CP061379.1"/>
</dbReference>
<dbReference type="InterPro" id="IPR029063">
    <property type="entry name" value="SAM-dependent_MTases_sf"/>
</dbReference>
<dbReference type="Proteomes" id="UP000594621">
    <property type="component" value="Chromosome"/>
</dbReference>
<dbReference type="InterPro" id="IPR014777">
    <property type="entry name" value="4pyrrole_Mease_sub1"/>
</dbReference>
<dbReference type="InterPro" id="IPR014008">
    <property type="entry name" value="Cbl_synth_MTase_CbiT"/>
</dbReference>
<comment type="pathway">
    <text evidence="1">Cofactor biosynthesis; adenosylcobalamin biosynthesis.</text>
</comment>
<keyword evidence="5" id="KW-0949">S-adenosyl-L-methionine</keyword>
<dbReference type="InterPro" id="IPR000878">
    <property type="entry name" value="4pyrrol_Mease"/>
</dbReference>
<dbReference type="AlphaFoldDB" id="A0A7S9D1F3"/>
<dbReference type="Gene3D" id="3.40.50.150">
    <property type="entry name" value="Vaccinia Virus protein VP39"/>
    <property type="match status" value="1"/>
</dbReference>
<keyword evidence="3 7" id="KW-0489">Methyltransferase</keyword>
<evidence type="ECO:0000256" key="5">
    <source>
        <dbReference type="ARBA" id="ARBA00022691"/>
    </source>
</evidence>
<keyword evidence="8" id="KW-1185">Reference proteome</keyword>
<keyword evidence="4 7" id="KW-0808">Transferase</keyword>
<sequence>MADPWLTIIGIGEDGLAGLSEASRKALAKAETVFGGERHLALADVGSRGRPWPVPFDAEIVLSCRGRRTAVLASGDPFWHGVGASLAEKLDASEWIAYSMPSTFSLAAARLGWRLESVVCLGLHAAPFERLVPHLASGVRIICLVRDGRAAGDLAKWLSERGWGASACWTLAALGGRHENIAEHRADGFVGDLSANLVAVALEASGTQGVSRSSGLPDDLFAHDGQITKRPVRALALSALAPRPGEKLWDIGAGSGSISIEWALCGGTAIAVEAREDRAVNIRSNAAAFGLAHRIAPITGRAPEALTALEAPDAVFIGGGFDIAVFDAVWSRLAPGARLVAHAVTLETEALLGELHQRHGGELMRVEIAHAAPLGRYRSWEAARPVVQWSVVR</sequence>
<dbReference type="SUPFAM" id="SSF53335">
    <property type="entry name" value="S-adenosyl-L-methionine-dependent methyltransferases"/>
    <property type="match status" value="1"/>
</dbReference>
<dbReference type="PANTHER" id="PTHR43182:SF1">
    <property type="entry name" value="COBALT-PRECORRIN-7 C(5)-METHYLTRANSFERASE"/>
    <property type="match status" value="1"/>
</dbReference>
<evidence type="ECO:0000256" key="4">
    <source>
        <dbReference type="ARBA" id="ARBA00022679"/>
    </source>
</evidence>
<dbReference type="PIRSF" id="PIRSF036428">
    <property type="entry name" value="CobL"/>
    <property type="match status" value="1"/>
</dbReference>
<dbReference type="InterPro" id="IPR050714">
    <property type="entry name" value="Cobalamin_biosynth_MTase"/>
</dbReference>
<gene>
    <name evidence="7" type="primary">cbiE</name>
    <name evidence="7" type="ORF">IC761_23215</name>
</gene>
<dbReference type="Gene3D" id="3.40.1010.10">
    <property type="entry name" value="Cobalt-precorrin-4 Transmethylase, Domain 1"/>
    <property type="match status" value="1"/>
</dbReference>
<reference evidence="7 8" key="1">
    <citation type="submission" date="2020-09" db="EMBL/GenBank/DDBJ databases">
        <title>Complete genomes of bradyrhizobia occurring on native shrubby legumes in Australia.</title>
        <authorList>
            <person name="Lafay B."/>
        </authorList>
    </citation>
    <scope>NUCLEOTIDE SEQUENCE [LARGE SCALE GENOMIC DNA]</scope>
    <source>
        <strain evidence="7 8">BDV5040</strain>
    </source>
</reference>
<dbReference type="NCBIfam" id="TIGR02469">
    <property type="entry name" value="CbiT"/>
    <property type="match status" value="1"/>
</dbReference>
<dbReference type="GO" id="GO:0009236">
    <property type="term" value="P:cobalamin biosynthetic process"/>
    <property type="evidence" value="ECO:0007669"/>
    <property type="project" value="UniProtKB-UniPathway"/>
</dbReference>
<dbReference type="CDD" id="cd02440">
    <property type="entry name" value="AdoMet_MTases"/>
    <property type="match status" value="1"/>
</dbReference>